<dbReference type="STRING" id="1461693.ATO10_10480"/>
<proteinExistence type="predicted"/>
<dbReference type="EMBL" id="AQQY01000006">
    <property type="protein sequence ID" value="KCV81765.1"/>
    <property type="molecule type" value="Genomic_DNA"/>
</dbReference>
<dbReference type="PANTHER" id="PTHR35841">
    <property type="entry name" value="PHOSPHONATES-BINDING PERIPLASMIC PROTEIN"/>
    <property type="match status" value="1"/>
</dbReference>
<dbReference type="OrthoDB" id="9802896at2"/>
<dbReference type="SUPFAM" id="SSF53850">
    <property type="entry name" value="Periplasmic binding protein-like II"/>
    <property type="match status" value="1"/>
</dbReference>
<dbReference type="eggNOG" id="COG3221">
    <property type="taxonomic scope" value="Bacteria"/>
</dbReference>
<evidence type="ECO:0000313" key="2">
    <source>
        <dbReference type="EMBL" id="KCV81765.1"/>
    </source>
</evidence>
<evidence type="ECO:0000256" key="1">
    <source>
        <dbReference type="SAM" id="SignalP"/>
    </source>
</evidence>
<comment type="caution">
    <text evidence="2">The sequence shown here is derived from an EMBL/GenBank/DDBJ whole genome shotgun (WGS) entry which is preliminary data.</text>
</comment>
<reference evidence="2 3" key="1">
    <citation type="submission" date="2013-04" db="EMBL/GenBank/DDBJ databases">
        <title>Shimia sp. 22II-S11-Z10 Genome Sequencing.</title>
        <authorList>
            <person name="Lai Q."/>
            <person name="Li G."/>
            <person name="Shao Z."/>
        </authorList>
    </citation>
    <scope>NUCLEOTIDE SEQUENCE [LARGE SCALE GENOMIC DNA]</scope>
    <source>
        <strain evidence="3">22II-S11-Z10</strain>
    </source>
</reference>
<gene>
    <name evidence="2" type="ORF">ATO10_10480</name>
</gene>
<evidence type="ECO:0008006" key="4">
    <source>
        <dbReference type="Google" id="ProtNLM"/>
    </source>
</evidence>
<dbReference type="Proteomes" id="UP000024836">
    <property type="component" value="Unassembled WGS sequence"/>
</dbReference>
<dbReference type="PANTHER" id="PTHR35841:SF1">
    <property type="entry name" value="PHOSPHONATES-BINDING PERIPLASMIC PROTEIN"/>
    <property type="match status" value="1"/>
</dbReference>
<dbReference type="RefSeq" id="WP_081806494.1">
    <property type="nucleotide sequence ID" value="NZ_AQQY01000006.1"/>
</dbReference>
<dbReference type="Gene3D" id="3.40.190.10">
    <property type="entry name" value="Periplasmic binding protein-like II"/>
    <property type="match status" value="2"/>
</dbReference>
<feature type="signal peptide" evidence="1">
    <location>
        <begin position="1"/>
        <end position="41"/>
    </location>
</feature>
<evidence type="ECO:0000313" key="3">
    <source>
        <dbReference type="Proteomes" id="UP000024836"/>
    </source>
</evidence>
<keyword evidence="1" id="KW-0732">Signal</keyword>
<feature type="chain" id="PRO_5001572255" description="Phosphonate ABC transporter substrate-binding protein" evidence="1">
    <location>
        <begin position="42"/>
        <end position="298"/>
    </location>
</feature>
<keyword evidence="3" id="KW-1185">Reference proteome</keyword>
<organism evidence="2 3">
    <name type="scientific">Actibacterium atlanticum</name>
    <dbReference type="NCBI Taxonomy" id="1461693"/>
    <lineage>
        <taxon>Bacteria</taxon>
        <taxon>Pseudomonadati</taxon>
        <taxon>Pseudomonadota</taxon>
        <taxon>Alphaproteobacteria</taxon>
        <taxon>Rhodobacterales</taxon>
        <taxon>Roseobacteraceae</taxon>
        <taxon>Actibacterium</taxon>
    </lineage>
</organism>
<protein>
    <recommendedName>
        <fullName evidence="4">Phosphonate ABC transporter substrate-binding protein</fullName>
    </recommendedName>
</protein>
<name>A0A058ZKN8_9RHOB</name>
<accession>A0A058ZKN8</accession>
<dbReference type="PATRIC" id="fig|1461693.3.peg.2122"/>
<sequence>MNDPHTQKTSISATLKYTLVRRLRPAVAAVFLGLCAQPALADINLIFGTYAADKPTETVRKFKPFLDHVAAGMTEILGEPVSIKMKIAKEYEESIDHLATGAIDFSRFGPASYITAHARNSDIQIVAMELKKGEKRFKGVIAVHADSDIESLQELAQRSFAFGDELSTIGRYLAQSHLIEAGVYGQDLERFEFLGRHDRVGAAVGAGNFTAGALKESTFKKMVQSGVPIKALFKFDNVTKPWLASSNMSPEVLSAMQQVIMNTTDPEILGSIAKDGFTTGADTDYDFVRDAMERSRMF</sequence>
<dbReference type="Pfam" id="PF12974">
    <property type="entry name" value="Phosphonate-bd"/>
    <property type="match status" value="1"/>
</dbReference>
<dbReference type="AlphaFoldDB" id="A0A058ZKN8"/>